<accession>L7VMR1</accession>
<evidence type="ECO:0000313" key="2">
    <source>
        <dbReference type="Proteomes" id="UP000011220"/>
    </source>
</evidence>
<keyword evidence="2" id="KW-1185">Reference proteome</keyword>
<reference evidence="1 2" key="1">
    <citation type="journal article" date="2013" name="Genome Announc.">
        <title>Complete genome sequence of Clostridium stercorarium subsp. stercorarium strain DSM 8532, a thermophilic degrader of plant cell wall fibers.</title>
        <authorList>
            <person name="Poehlein A."/>
            <person name="Zverlov V.V."/>
            <person name="Daniel R."/>
            <person name="Schwarz W.H."/>
            <person name="Liebl W."/>
        </authorList>
    </citation>
    <scope>NUCLEOTIDE SEQUENCE [LARGE SCALE GENOMIC DNA]</scope>
    <source>
        <strain evidence="2">ATCC 35414 / DSM 8532 / NCIMB 11754</strain>
    </source>
</reference>
<dbReference type="EMBL" id="CP004044">
    <property type="protein sequence ID" value="AGC67751.1"/>
    <property type="molecule type" value="Genomic_DNA"/>
</dbReference>
<gene>
    <name evidence="1" type="ordered locus">Cst_c07470</name>
</gene>
<sequence>MAENHRAYGNGCMQTVYLIFNFKRRDLCDMKTFYSMSLETSEK</sequence>
<name>L7VMR1_THES1</name>
<evidence type="ECO:0000313" key="1">
    <source>
        <dbReference type="EMBL" id="AGC67751.1"/>
    </source>
</evidence>
<protein>
    <recommendedName>
        <fullName evidence="3">Transposase</fullName>
    </recommendedName>
</protein>
<dbReference type="STRING" id="1121335.Cst_c07470"/>
<dbReference type="Proteomes" id="UP000011220">
    <property type="component" value="Chromosome"/>
</dbReference>
<proteinExistence type="predicted"/>
<dbReference type="KEGG" id="css:Cst_c07470"/>
<evidence type="ECO:0008006" key="3">
    <source>
        <dbReference type="Google" id="ProtNLM"/>
    </source>
</evidence>
<dbReference type="AlphaFoldDB" id="L7VMR1"/>
<organism evidence="1 2">
    <name type="scientific">Thermoclostridium stercorarium (strain ATCC 35414 / DSM 8532 / NCIMB 11754)</name>
    <name type="common">Clostridium stercorarium</name>
    <dbReference type="NCBI Taxonomy" id="1121335"/>
    <lineage>
        <taxon>Bacteria</taxon>
        <taxon>Bacillati</taxon>
        <taxon>Bacillota</taxon>
        <taxon>Clostridia</taxon>
        <taxon>Eubacteriales</taxon>
        <taxon>Oscillospiraceae</taxon>
        <taxon>Thermoclostridium</taxon>
    </lineage>
</organism>